<evidence type="ECO:0000313" key="2">
    <source>
        <dbReference type="EMBL" id="QTA85106.1"/>
    </source>
</evidence>
<dbReference type="CDD" id="cd07043">
    <property type="entry name" value="STAS_anti-anti-sigma_factors"/>
    <property type="match status" value="1"/>
</dbReference>
<sequence length="101" mass="11018">MKLKVTHEKECARFALSGDLDEKGADILDKGFRGLNQGSLSELVLDFKDVAYIGSSAIGQLILFYKILAASGGKIRIENVSGDIYDLLLDLDINKLISISK</sequence>
<dbReference type="KEGG" id="dmm:dnm_011100"/>
<organism evidence="2 3">
    <name type="scientific">Desulfonema magnum</name>
    <dbReference type="NCBI Taxonomy" id="45655"/>
    <lineage>
        <taxon>Bacteria</taxon>
        <taxon>Pseudomonadati</taxon>
        <taxon>Thermodesulfobacteriota</taxon>
        <taxon>Desulfobacteria</taxon>
        <taxon>Desulfobacterales</taxon>
        <taxon>Desulfococcaceae</taxon>
        <taxon>Desulfonema</taxon>
    </lineage>
</organism>
<dbReference type="Proteomes" id="UP000663722">
    <property type="component" value="Chromosome"/>
</dbReference>
<dbReference type="SUPFAM" id="SSF52091">
    <property type="entry name" value="SpoIIaa-like"/>
    <property type="match status" value="1"/>
</dbReference>
<dbReference type="InterPro" id="IPR036513">
    <property type="entry name" value="STAS_dom_sf"/>
</dbReference>
<evidence type="ECO:0000313" key="3">
    <source>
        <dbReference type="Proteomes" id="UP000663722"/>
    </source>
</evidence>
<accession>A0A975GKU0</accession>
<gene>
    <name evidence="2" type="ORF">dnm_011100</name>
</gene>
<dbReference type="AlphaFoldDB" id="A0A975GKU0"/>
<evidence type="ECO:0000259" key="1">
    <source>
        <dbReference type="PROSITE" id="PS50801"/>
    </source>
</evidence>
<dbReference type="EMBL" id="CP061800">
    <property type="protein sequence ID" value="QTA85106.1"/>
    <property type="molecule type" value="Genomic_DNA"/>
</dbReference>
<feature type="domain" description="STAS" evidence="1">
    <location>
        <begin position="1"/>
        <end position="101"/>
    </location>
</feature>
<dbReference type="Gene3D" id="3.30.750.24">
    <property type="entry name" value="STAS domain"/>
    <property type="match status" value="1"/>
</dbReference>
<protein>
    <submittedName>
        <fullName evidence="2">STAS domain-containing protein</fullName>
    </submittedName>
</protein>
<proteinExistence type="predicted"/>
<name>A0A975GKU0_9BACT</name>
<reference evidence="2" key="1">
    <citation type="journal article" date="2021" name="Microb. Physiol.">
        <title>Proteogenomic Insights into the Physiology of Marine, Sulfate-Reducing, Filamentous Desulfonema limicola and Desulfonema magnum.</title>
        <authorList>
            <person name="Schnaars V."/>
            <person name="Wohlbrand L."/>
            <person name="Scheve S."/>
            <person name="Hinrichs C."/>
            <person name="Reinhardt R."/>
            <person name="Rabus R."/>
        </authorList>
    </citation>
    <scope>NUCLEOTIDE SEQUENCE</scope>
    <source>
        <strain evidence="2">4be13</strain>
    </source>
</reference>
<dbReference type="InterPro" id="IPR002645">
    <property type="entry name" value="STAS_dom"/>
</dbReference>
<dbReference type="Pfam" id="PF01740">
    <property type="entry name" value="STAS"/>
    <property type="match status" value="1"/>
</dbReference>
<keyword evidence="3" id="KW-1185">Reference proteome</keyword>
<dbReference type="RefSeq" id="WP_207681298.1">
    <property type="nucleotide sequence ID" value="NZ_CP061800.1"/>
</dbReference>
<dbReference type="PROSITE" id="PS50801">
    <property type="entry name" value="STAS"/>
    <property type="match status" value="1"/>
</dbReference>